<keyword evidence="2" id="KW-1133">Transmembrane helix</keyword>
<dbReference type="AlphaFoldDB" id="A0A7S3I5R0"/>
<keyword evidence="1" id="KW-0175">Coiled coil</keyword>
<keyword evidence="2" id="KW-0812">Transmembrane</keyword>
<proteinExistence type="predicted"/>
<sequence length="156" mass="17629">MSVQIHSVKGQQPRYEAQTKLNRAKQKIEELFNEMLLLGNENVSGLEPVSSKQLSREEKQALVQNDALSQAARQGRDAEDVAISSKINLEMQTQKAVKITDGVVSLRNEDIRRGSKLVADYDYMRKRNLCILFSIGALLFLALFYIIFSNISKHTS</sequence>
<evidence type="ECO:0000256" key="1">
    <source>
        <dbReference type="SAM" id="Coils"/>
    </source>
</evidence>
<accession>A0A7S3I5R0</accession>
<dbReference type="EMBL" id="HBIE01031188">
    <property type="protein sequence ID" value="CAE0314462.1"/>
    <property type="molecule type" value="Transcribed_RNA"/>
</dbReference>
<keyword evidence="2" id="KW-0472">Membrane</keyword>
<evidence type="ECO:0000256" key="2">
    <source>
        <dbReference type="SAM" id="Phobius"/>
    </source>
</evidence>
<feature type="transmembrane region" description="Helical" evidence="2">
    <location>
        <begin position="129"/>
        <end position="148"/>
    </location>
</feature>
<gene>
    <name evidence="3" type="ORF">FEHR0123_LOCUS9388</name>
</gene>
<feature type="coiled-coil region" evidence="1">
    <location>
        <begin position="14"/>
        <end position="41"/>
    </location>
</feature>
<protein>
    <submittedName>
        <fullName evidence="3">Uncharacterized protein</fullName>
    </submittedName>
</protein>
<organism evidence="3">
    <name type="scientific">Favella ehrenbergii</name>
    <dbReference type="NCBI Taxonomy" id="182087"/>
    <lineage>
        <taxon>Eukaryota</taxon>
        <taxon>Sar</taxon>
        <taxon>Alveolata</taxon>
        <taxon>Ciliophora</taxon>
        <taxon>Intramacronucleata</taxon>
        <taxon>Spirotrichea</taxon>
        <taxon>Choreotrichia</taxon>
        <taxon>Tintinnida</taxon>
        <taxon>Xystonellidae</taxon>
        <taxon>Favella</taxon>
    </lineage>
</organism>
<evidence type="ECO:0000313" key="3">
    <source>
        <dbReference type="EMBL" id="CAE0314462.1"/>
    </source>
</evidence>
<name>A0A7S3I5R0_9SPIT</name>
<reference evidence="3" key="1">
    <citation type="submission" date="2021-01" db="EMBL/GenBank/DDBJ databases">
        <authorList>
            <person name="Corre E."/>
            <person name="Pelletier E."/>
            <person name="Niang G."/>
            <person name="Scheremetjew M."/>
            <person name="Finn R."/>
            <person name="Kale V."/>
            <person name="Holt S."/>
            <person name="Cochrane G."/>
            <person name="Meng A."/>
            <person name="Brown T."/>
            <person name="Cohen L."/>
        </authorList>
    </citation>
    <scope>NUCLEOTIDE SEQUENCE</scope>
    <source>
        <strain evidence="3">Fehren 1</strain>
    </source>
</reference>